<evidence type="ECO:0000256" key="5">
    <source>
        <dbReference type="ARBA" id="ARBA00023136"/>
    </source>
</evidence>
<comment type="function">
    <text evidence="8">F(1)F(0) ATP synthase produces ATP from ADP in the presence of a proton or sodium gradient. F-type ATPases consist of two structural domains, F(1) containing the extramembraneous catalytic core and F(0) containing the membrane proton channel, linked together by a central stalk and a peripheral stalk. During catalysis, ATP synthesis in the catalytic domain of F(1) is coupled via a rotary mechanism of the central stalk subunits to proton translocation.</text>
</comment>
<dbReference type="Pfam" id="PF00213">
    <property type="entry name" value="OSCP"/>
    <property type="match status" value="1"/>
</dbReference>
<dbReference type="PANTHER" id="PTHR11910">
    <property type="entry name" value="ATP SYNTHASE DELTA CHAIN"/>
    <property type="match status" value="1"/>
</dbReference>
<keyword evidence="6 8" id="KW-0139">CF(1)</keyword>
<keyword evidence="9" id="KW-0378">Hydrolase</keyword>
<dbReference type="OrthoDB" id="9816221at2"/>
<dbReference type="EMBL" id="CP034864">
    <property type="protein sequence ID" value="QCI23584.1"/>
    <property type="molecule type" value="Genomic_DNA"/>
</dbReference>
<evidence type="ECO:0000256" key="7">
    <source>
        <dbReference type="ARBA" id="ARBA00023310"/>
    </source>
</evidence>
<dbReference type="RefSeq" id="WP_158362106.1">
    <property type="nucleotide sequence ID" value="NZ_CP034864.1"/>
</dbReference>
<dbReference type="Proteomes" id="UP000298745">
    <property type="component" value="Chromosome"/>
</dbReference>
<dbReference type="HAMAP" id="MF_01416">
    <property type="entry name" value="ATP_synth_delta_bact"/>
    <property type="match status" value="1"/>
</dbReference>
<evidence type="ECO:0000256" key="3">
    <source>
        <dbReference type="ARBA" id="ARBA00022781"/>
    </source>
</evidence>
<sequence>MSVFDTIARPYAQAIFEIAMEQNNIEEWKKILIFINKIASCKKIKNFLSGALAPKYLSLIFITISEDIVHENAKNFIKLLAENQRFQILNNILEKFSRLETQYKNILIIEVSTACSLQEQDVIKIKKILEQYFSKKVKLVCRVDPRILGGIIIKKDDIIFDFSIVNHLKQLSSDLYS</sequence>
<protein>
    <recommendedName>
        <fullName evidence="8">ATP synthase subunit delta</fullName>
    </recommendedName>
    <alternativeName>
        <fullName evidence="8">ATP synthase F(1) sector subunit delta</fullName>
    </alternativeName>
    <alternativeName>
        <fullName evidence="8">F-type ATPase subunit delta</fullName>
        <shortName evidence="8">F-ATPase subunit delta</shortName>
    </alternativeName>
</protein>
<keyword evidence="5 8" id="KW-0472">Membrane</keyword>
<evidence type="ECO:0000313" key="9">
    <source>
        <dbReference type="EMBL" id="QCI23584.1"/>
    </source>
</evidence>
<reference evidence="9 10" key="2">
    <citation type="submission" date="2019-05" db="EMBL/GenBank/DDBJ databases">
        <title>Genome evolution of the obligate endosymbiont Buchnera aphidicola.</title>
        <authorList>
            <person name="Moran N.A."/>
        </authorList>
    </citation>
    <scope>NUCLEOTIDE SEQUENCE [LARGE SCALE GENOMIC DNA]</scope>
    <source>
        <strain evidence="9 10">Msa</strain>
    </source>
</reference>
<evidence type="ECO:0000256" key="1">
    <source>
        <dbReference type="ARBA" id="ARBA00004370"/>
    </source>
</evidence>
<organism evidence="9 10">
    <name type="scientific">Buchnera aphidicola</name>
    <name type="common">Macrosiphoniella sanborni</name>
    <dbReference type="NCBI Taxonomy" id="1241865"/>
    <lineage>
        <taxon>Bacteria</taxon>
        <taxon>Pseudomonadati</taxon>
        <taxon>Pseudomonadota</taxon>
        <taxon>Gammaproteobacteria</taxon>
        <taxon>Enterobacterales</taxon>
        <taxon>Erwiniaceae</taxon>
        <taxon>Buchnera</taxon>
    </lineage>
</organism>
<keyword evidence="7 8" id="KW-0066">ATP synthesis</keyword>
<dbReference type="GO" id="GO:0045259">
    <property type="term" value="C:proton-transporting ATP synthase complex"/>
    <property type="evidence" value="ECO:0007669"/>
    <property type="project" value="UniProtKB-KW"/>
</dbReference>
<dbReference type="GO" id="GO:0046933">
    <property type="term" value="F:proton-transporting ATP synthase activity, rotational mechanism"/>
    <property type="evidence" value="ECO:0007669"/>
    <property type="project" value="UniProtKB-UniRule"/>
</dbReference>
<evidence type="ECO:0000256" key="8">
    <source>
        <dbReference type="HAMAP-Rule" id="MF_01416"/>
    </source>
</evidence>
<keyword evidence="8" id="KW-1003">Cell membrane</keyword>
<name>A0A4D6YC74_9GAMM</name>
<reference evidence="9 10" key="1">
    <citation type="submission" date="2018-12" db="EMBL/GenBank/DDBJ databases">
        <authorList>
            <person name="Chong R.A."/>
        </authorList>
    </citation>
    <scope>NUCLEOTIDE SEQUENCE [LARGE SCALE GENOMIC DNA]</scope>
    <source>
        <strain evidence="9 10">Msa</strain>
    </source>
</reference>
<dbReference type="GO" id="GO:0005886">
    <property type="term" value="C:plasma membrane"/>
    <property type="evidence" value="ECO:0007669"/>
    <property type="project" value="UniProtKB-SubCell"/>
</dbReference>
<gene>
    <name evidence="8" type="primary">atpH</name>
    <name evidence="9" type="ORF">D9V74_00025</name>
</gene>
<dbReference type="SUPFAM" id="SSF47928">
    <property type="entry name" value="N-terminal domain of the delta subunit of the F1F0-ATP synthase"/>
    <property type="match status" value="1"/>
</dbReference>
<evidence type="ECO:0000313" key="10">
    <source>
        <dbReference type="Proteomes" id="UP000298745"/>
    </source>
</evidence>
<keyword evidence="2 8" id="KW-0813">Transport</keyword>
<evidence type="ECO:0000256" key="4">
    <source>
        <dbReference type="ARBA" id="ARBA00023065"/>
    </source>
</evidence>
<keyword evidence="3 8" id="KW-0375">Hydrogen ion transport</keyword>
<evidence type="ECO:0000256" key="6">
    <source>
        <dbReference type="ARBA" id="ARBA00023196"/>
    </source>
</evidence>
<comment type="subcellular location">
    <subcellularLocation>
        <location evidence="8">Cell membrane</location>
        <topology evidence="8">Peripheral membrane protein</topology>
    </subcellularLocation>
    <subcellularLocation>
        <location evidence="1">Membrane</location>
    </subcellularLocation>
</comment>
<evidence type="ECO:0000256" key="2">
    <source>
        <dbReference type="ARBA" id="ARBA00022448"/>
    </source>
</evidence>
<proteinExistence type="inferred from homology"/>
<accession>A0A4D6YC74</accession>
<dbReference type="NCBIfam" id="TIGR01145">
    <property type="entry name" value="ATP_synt_delta"/>
    <property type="match status" value="1"/>
</dbReference>
<dbReference type="Gene3D" id="1.10.520.20">
    <property type="entry name" value="N-terminal domain of the delta subunit of the F1F0-ATP synthase"/>
    <property type="match status" value="1"/>
</dbReference>
<dbReference type="InterPro" id="IPR000711">
    <property type="entry name" value="ATPase_OSCP/dsu"/>
</dbReference>
<dbReference type="GO" id="GO:0016787">
    <property type="term" value="F:hydrolase activity"/>
    <property type="evidence" value="ECO:0007669"/>
    <property type="project" value="UniProtKB-KW"/>
</dbReference>
<dbReference type="NCBIfam" id="NF004402">
    <property type="entry name" value="PRK05758.2-2"/>
    <property type="match status" value="1"/>
</dbReference>
<dbReference type="InterPro" id="IPR026015">
    <property type="entry name" value="ATP_synth_OSCP/delta_N_sf"/>
</dbReference>
<dbReference type="PRINTS" id="PR00125">
    <property type="entry name" value="ATPASEDELTA"/>
</dbReference>
<dbReference type="AlphaFoldDB" id="A0A4D6YC74"/>
<comment type="similarity">
    <text evidence="8">Belongs to the ATPase delta chain family.</text>
</comment>
<comment type="function">
    <text evidence="8">This protein is part of the stalk that links CF(0) to CF(1). It either transmits conformational changes from CF(0) to CF(1) or is implicated in proton conduction.</text>
</comment>
<keyword evidence="4 8" id="KW-0406">Ion transport</keyword>